<sequence length="161" mass="16909">MVGGGSCRGLELTRVLTADGHAVRVVTRTDARRAEIEAAGGECWIGTPDAIGTLRYALDNVTVLLWLLGTAAGGDVAALHGSRLAMMLERVTDSTVRGVIYEASGTIPAAVLSAGAHEVHEANRRNEIPFRLLQADPRGAREAWLAETVGLVASLLGVERG</sequence>
<dbReference type="InterPro" id="IPR036291">
    <property type="entry name" value="NAD(P)-bd_dom_sf"/>
</dbReference>
<evidence type="ECO:0000313" key="1">
    <source>
        <dbReference type="EMBL" id="CAA9501789.1"/>
    </source>
</evidence>
<protein>
    <recommendedName>
        <fullName evidence="2">NAD(P)-binding domain-containing protein</fullName>
    </recommendedName>
</protein>
<dbReference type="AlphaFoldDB" id="A0A6J4SKR6"/>
<organism evidence="1">
    <name type="scientific">uncultured Solirubrobacteraceae bacterium</name>
    <dbReference type="NCBI Taxonomy" id="1162706"/>
    <lineage>
        <taxon>Bacteria</taxon>
        <taxon>Bacillati</taxon>
        <taxon>Actinomycetota</taxon>
        <taxon>Thermoleophilia</taxon>
        <taxon>Solirubrobacterales</taxon>
        <taxon>Solirubrobacteraceae</taxon>
        <taxon>environmental samples</taxon>
    </lineage>
</organism>
<accession>A0A6J4SKR6</accession>
<reference evidence="1" key="1">
    <citation type="submission" date="2020-02" db="EMBL/GenBank/DDBJ databases">
        <authorList>
            <person name="Meier V. D."/>
        </authorList>
    </citation>
    <scope>NUCLEOTIDE SEQUENCE</scope>
    <source>
        <strain evidence="1">AVDCRST_MAG53</strain>
    </source>
</reference>
<dbReference type="SUPFAM" id="SSF51735">
    <property type="entry name" value="NAD(P)-binding Rossmann-fold domains"/>
    <property type="match status" value="1"/>
</dbReference>
<proteinExistence type="predicted"/>
<gene>
    <name evidence="1" type="ORF">AVDCRST_MAG53-2039</name>
</gene>
<name>A0A6J4SKR6_9ACTN</name>
<dbReference type="EMBL" id="CADCVR010000065">
    <property type="protein sequence ID" value="CAA9501789.1"/>
    <property type="molecule type" value="Genomic_DNA"/>
</dbReference>
<dbReference type="Gene3D" id="3.40.50.720">
    <property type="entry name" value="NAD(P)-binding Rossmann-like Domain"/>
    <property type="match status" value="1"/>
</dbReference>
<evidence type="ECO:0008006" key="2">
    <source>
        <dbReference type="Google" id="ProtNLM"/>
    </source>
</evidence>